<keyword evidence="7 12" id="KW-0560">Oxidoreductase</keyword>
<dbReference type="InterPro" id="IPR001128">
    <property type="entry name" value="Cyt_P450"/>
</dbReference>
<dbReference type="OrthoDB" id="1470350at2759"/>
<evidence type="ECO:0000256" key="1">
    <source>
        <dbReference type="ARBA" id="ARBA00004370"/>
    </source>
</evidence>
<dbReference type="Proteomes" id="UP000886520">
    <property type="component" value="Chromosome 12"/>
</dbReference>
<keyword evidence="6" id="KW-1133">Transmembrane helix</keyword>
<dbReference type="PANTHER" id="PTHR24282">
    <property type="entry name" value="CYTOCHROME P450 FAMILY MEMBER"/>
    <property type="match status" value="1"/>
</dbReference>
<comment type="caution">
    <text evidence="13">The sequence shown here is derived from an EMBL/GenBank/DDBJ whole genome shotgun (WGS) entry which is preliminary data.</text>
</comment>
<dbReference type="GO" id="GO:0016020">
    <property type="term" value="C:membrane"/>
    <property type="evidence" value="ECO:0007669"/>
    <property type="project" value="UniProtKB-SubCell"/>
</dbReference>
<dbReference type="PROSITE" id="PS00086">
    <property type="entry name" value="CYTOCHROME_P450"/>
    <property type="match status" value="1"/>
</dbReference>
<comment type="similarity">
    <text evidence="2 12">Belongs to the cytochrome P450 family.</text>
</comment>
<evidence type="ECO:0000256" key="2">
    <source>
        <dbReference type="ARBA" id="ARBA00010617"/>
    </source>
</evidence>
<keyword evidence="4" id="KW-0812">Transmembrane</keyword>
<dbReference type="EMBL" id="JABFUD020000012">
    <property type="protein sequence ID" value="KAI5072743.1"/>
    <property type="molecule type" value="Genomic_DNA"/>
</dbReference>
<evidence type="ECO:0000256" key="5">
    <source>
        <dbReference type="ARBA" id="ARBA00022723"/>
    </source>
</evidence>
<proteinExistence type="inferred from homology"/>
<dbReference type="PANTHER" id="PTHR24282:SF211">
    <property type="entry name" value="CYTOCHROME P450-RELATED"/>
    <property type="match status" value="1"/>
</dbReference>
<evidence type="ECO:0000256" key="7">
    <source>
        <dbReference type="ARBA" id="ARBA00023002"/>
    </source>
</evidence>
<evidence type="ECO:0000256" key="8">
    <source>
        <dbReference type="ARBA" id="ARBA00023004"/>
    </source>
</evidence>
<dbReference type="GO" id="GO:0020037">
    <property type="term" value="F:heme binding"/>
    <property type="evidence" value="ECO:0007669"/>
    <property type="project" value="InterPro"/>
</dbReference>
<evidence type="ECO:0000256" key="3">
    <source>
        <dbReference type="ARBA" id="ARBA00022617"/>
    </source>
</evidence>
<evidence type="ECO:0000256" key="4">
    <source>
        <dbReference type="ARBA" id="ARBA00022692"/>
    </source>
</evidence>
<keyword evidence="9 12" id="KW-0503">Monooxygenase</keyword>
<keyword evidence="14" id="KW-1185">Reference proteome</keyword>
<dbReference type="InterPro" id="IPR002401">
    <property type="entry name" value="Cyt_P450_E_grp-I"/>
</dbReference>
<evidence type="ECO:0000256" key="6">
    <source>
        <dbReference type="ARBA" id="ARBA00022989"/>
    </source>
</evidence>
<dbReference type="GO" id="GO:0005506">
    <property type="term" value="F:iron ion binding"/>
    <property type="evidence" value="ECO:0007669"/>
    <property type="project" value="InterPro"/>
</dbReference>
<keyword evidence="10" id="KW-0472">Membrane</keyword>
<name>A0A9D4ZEP9_ADICA</name>
<evidence type="ECO:0000256" key="12">
    <source>
        <dbReference type="RuleBase" id="RU000461"/>
    </source>
</evidence>
<feature type="binding site" description="axial binding residue" evidence="11">
    <location>
        <position position="441"/>
    </location>
    <ligand>
        <name>heme</name>
        <dbReference type="ChEBI" id="CHEBI:30413"/>
    </ligand>
    <ligandPart>
        <name>Fe</name>
        <dbReference type="ChEBI" id="CHEBI:18248"/>
    </ligandPart>
</feature>
<dbReference type="Gene3D" id="1.10.630.10">
    <property type="entry name" value="Cytochrome P450"/>
    <property type="match status" value="1"/>
</dbReference>
<keyword evidence="8 11" id="KW-0408">Iron</keyword>
<comment type="subcellular location">
    <subcellularLocation>
        <location evidence="1">Membrane</location>
    </subcellularLocation>
</comment>
<evidence type="ECO:0000256" key="10">
    <source>
        <dbReference type="ARBA" id="ARBA00023136"/>
    </source>
</evidence>
<dbReference type="PRINTS" id="PR00463">
    <property type="entry name" value="EP450I"/>
</dbReference>
<accession>A0A9D4ZEP9</accession>
<dbReference type="InterPro" id="IPR050665">
    <property type="entry name" value="Cytochrome_P450_Monooxygen"/>
</dbReference>
<dbReference type="GO" id="GO:0004497">
    <property type="term" value="F:monooxygenase activity"/>
    <property type="evidence" value="ECO:0007669"/>
    <property type="project" value="UniProtKB-KW"/>
</dbReference>
<evidence type="ECO:0000313" key="14">
    <source>
        <dbReference type="Proteomes" id="UP000886520"/>
    </source>
</evidence>
<dbReference type="SUPFAM" id="SSF48264">
    <property type="entry name" value="Cytochrome P450"/>
    <property type="match status" value="1"/>
</dbReference>
<evidence type="ECO:0000256" key="11">
    <source>
        <dbReference type="PIRSR" id="PIRSR602401-1"/>
    </source>
</evidence>
<dbReference type="Pfam" id="PF00067">
    <property type="entry name" value="p450"/>
    <property type="match status" value="1"/>
</dbReference>
<dbReference type="PRINTS" id="PR00385">
    <property type="entry name" value="P450"/>
</dbReference>
<keyword evidence="5 11" id="KW-0479">Metal-binding</keyword>
<comment type="cofactor">
    <cofactor evidence="11">
        <name>heme</name>
        <dbReference type="ChEBI" id="CHEBI:30413"/>
    </cofactor>
</comment>
<organism evidence="13 14">
    <name type="scientific">Adiantum capillus-veneris</name>
    <name type="common">Maidenhair fern</name>
    <dbReference type="NCBI Taxonomy" id="13818"/>
    <lineage>
        <taxon>Eukaryota</taxon>
        <taxon>Viridiplantae</taxon>
        <taxon>Streptophyta</taxon>
        <taxon>Embryophyta</taxon>
        <taxon>Tracheophyta</taxon>
        <taxon>Polypodiopsida</taxon>
        <taxon>Polypodiidae</taxon>
        <taxon>Polypodiales</taxon>
        <taxon>Pteridineae</taxon>
        <taxon>Pteridaceae</taxon>
        <taxon>Vittarioideae</taxon>
        <taxon>Adiantum</taxon>
    </lineage>
</organism>
<sequence>MVVSSYRPFLGDLPLRRRLESQAQLSPLPLSSSHHLFLPYILPFYYKLYSQHPGSRVVCWFGNLPMLVITKADDARCVLASDVKHMQRPVGSRRVFHRLMGHGLILAEGEDWHLQRSILRPAFFLEKLKGMVKDMATSALNMIHLWETHVSKGGHMEAVEVEVAQDLKNVAADILSHTMFGTSYVKGKSVFERQERLLQLITKNSLQLAAIPFFKYLPTSENRKMWAMDKQNNEELSEIIDLRKTTAVNTNTDTNSNFPYGTDLLGYVLSAMEEEGKLGKRGPRLTIQQVVDECKTFFFAGHETTAHLLAWTMVQLSLHQDWQEKARQEVFEVCGKQGTPKADDLNKLKLVGMILNETLRLYPILPELGRRKLHNDVRLDDGTVLPQGMGIVIACPFIHMDKDMWGADADEFRPERFAEGVSQACKNPSAFMPFGSGPRICIGQQFALMEAKVTVALILQHFSFRLSPSYRHAPVGPFSLSPKHGVHLLLEVL</sequence>
<dbReference type="GO" id="GO:0016705">
    <property type="term" value="F:oxidoreductase activity, acting on paired donors, with incorporation or reduction of molecular oxygen"/>
    <property type="evidence" value="ECO:0007669"/>
    <property type="project" value="InterPro"/>
</dbReference>
<gene>
    <name evidence="13" type="ORF">GOP47_0012849</name>
</gene>
<evidence type="ECO:0000313" key="13">
    <source>
        <dbReference type="EMBL" id="KAI5072743.1"/>
    </source>
</evidence>
<evidence type="ECO:0008006" key="15">
    <source>
        <dbReference type="Google" id="ProtNLM"/>
    </source>
</evidence>
<dbReference type="InterPro" id="IPR036396">
    <property type="entry name" value="Cyt_P450_sf"/>
</dbReference>
<keyword evidence="3 11" id="KW-0349">Heme</keyword>
<evidence type="ECO:0000256" key="9">
    <source>
        <dbReference type="ARBA" id="ARBA00023033"/>
    </source>
</evidence>
<dbReference type="AlphaFoldDB" id="A0A9D4ZEP9"/>
<dbReference type="InterPro" id="IPR017972">
    <property type="entry name" value="Cyt_P450_CS"/>
</dbReference>
<protein>
    <recommendedName>
        <fullName evidence="15">Cytochrome P450</fullName>
    </recommendedName>
</protein>
<reference evidence="13" key="1">
    <citation type="submission" date="2021-01" db="EMBL/GenBank/DDBJ databases">
        <title>Adiantum capillus-veneris genome.</title>
        <authorList>
            <person name="Fang Y."/>
            <person name="Liao Q."/>
        </authorList>
    </citation>
    <scope>NUCLEOTIDE SEQUENCE</scope>
    <source>
        <strain evidence="13">H3</strain>
        <tissue evidence="13">Leaf</tissue>
    </source>
</reference>